<evidence type="ECO:0000313" key="2">
    <source>
        <dbReference type="Proteomes" id="UP001430953"/>
    </source>
</evidence>
<dbReference type="AlphaFoldDB" id="A0AAW2EDV4"/>
<comment type="caution">
    <text evidence="1">The sequence shown here is derived from an EMBL/GenBank/DDBJ whole genome shotgun (WGS) entry which is preliminary data.</text>
</comment>
<proteinExistence type="predicted"/>
<gene>
    <name evidence="1" type="ORF">PUN28_019006</name>
</gene>
<name>A0AAW2EDV4_9HYME</name>
<dbReference type="Proteomes" id="UP001430953">
    <property type="component" value="Unassembled WGS sequence"/>
</dbReference>
<reference evidence="1 2" key="1">
    <citation type="submission" date="2023-03" db="EMBL/GenBank/DDBJ databases">
        <title>High recombination rates correlate with genetic variation in Cardiocondyla obscurior ants.</title>
        <authorList>
            <person name="Errbii M."/>
        </authorList>
    </citation>
    <scope>NUCLEOTIDE SEQUENCE [LARGE SCALE GENOMIC DNA]</scope>
    <source>
        <strain evidence="1">Alpha-2009</strain>
        <tissue evidence="1">Whole body</tissue>
    </source>
</reference>
<organism evidence="1 2">
    <name type="scientific">Cardiocondyla obscurior</name>
    <dbReference type="NCBI Taxonomy" id="286306"/>
    <lineage>
        <taxon>Eukaryota</taxon>
        <taxon>Metazoa</taxon>
        <taxon>Ecdysozoa</taxon>
        <taxon>Arthropoda</taxon>
        <taxon>Hexapoda</taxon>
        <taxon>Insecta</taxon>
        <taxon>Pterygota</taxon>
        <taxon>Neoptera</taxon>
        <taxon>Endopterygota</taxon>
        <taxon>Hymenoptera</taxon>
        <taxon>Apocrita</taxon>
        <taxon>Aculeata</taxon>
        <taxon>Formicoidea</taxon>
        <taxon>Formicidae</taxon>
        <taxon>Myrmicinae</taxon>
        <taxon>Cardiocondyla</taxon>
    </lineage>
</organism>
<evidence type="ECO:0000313" key="1">
    <source>
        <dbReference type="EMBL" id="KAL0101568.1"/>
    </source>
</evidence>
<sequence length="143" mass="16300">MFLVKLSLSLSYLSLLYLSSLDLSLLCPSSLYLSSLIFLKSKSKPKPNPQMKAKSKAKAKTMTMTMAIVARLSYYSVYYILDLKNLSLKILMMYCFDLQILALCYNDSKHLLRFLPSLVSLGVKSFAETVPLHLMLLRNSYFC</sequence>
<keyword evidence="2" id="KW-1185">Reference proteome</keyword>
<accession>A0AAW2EDV4</accession>
<dbReference type="EMBL" id="JADYXP020000024">
    <property type="protein sequence ID" value="KAL0101568.1"/>
    <property type="molecule type" value="Genomic_DNA"/>
</dbReference>
<protein>
    <submittedName>
        <fullName evidence="1">Uncharacterized protein</fullName>
    </submittedName>
</protein>